<proteinExistence type="predicted"/>
<evidence type="ECO:0000313" key="2">
    <source>
        <dbReference type="Proteomes" id="UP000252004"/>
    </source>
</evidence>
<protein>
    <submittedName>
        <fullName evidence="1">Uncharacterized protein</fullName>
    </submittedName>
</protein>
<gene>
    <name evidence="1" type="ORF">C0216_02310</name>
</gene>
<organism evidence="1 2">
    <name type="scientific">Streptomyces globosus</name>
    <dbReference type="NCBI Taxonomy" id="68209"/>
    <lineage>
        <taxon>Bacteria</taxon>
        <taxon>Bacillati</taxon>
        <taxon>Actinomycetota</taxon>
        <taxon>Actinomycetes</taxon>
        <taxon>Kitasatosporales</taxon>
        <taxon>Streptomycetaceae</taxon>
        <taxon>Streptomyces</taxon>
    </lineage>
</organism>
<dbReference type="AlphaFoldDB" id="A0A344U8L6"/>
<keyword evidence="2" id="KW-1185">Reference proteome</keyword>
<dbReference type="OrthoDB" id="4186974at2"/>
<dbReference type="Proteomes" id="UP000252004">
    <property type="component" value="Chromosome"/>
</dbReference>
<dbReference type="KEGG" id="sgz:C0216_02310"/>
<accession>A0A344U8L6</accession>
<evidence type="ECO:0000313" key="1">
    <source>
        <dbReference type="EMBL" id="AXE27237.1"/>
    </source>
</evidence>
<reference evidence="1 2" key="1">
    <citation type="submission" date="2018-01" db="EMBL/GenBank/DDBJ databases">
        <title>Draft genome Sequence of streptomyces globosus LZH-48.</title>
        <authorList>
            <person name="Ran K."/>
            <person name="Li Z."/>
            <person name="Wei S."/>
            <person name="Dong R."/>
        </authorList>
    </citation>
    <scope>NUCLEOTIDE SEQUENCE [LARGE SCALE GENOMIC DNA]</scope>
    <source>
        <strain evidence="1 2">LZH-48</strain>
    </source>
</reference>
<sequence>MAGPALFLGDDTAYVALVRPQLDPADPDLVQAAREAGVSPEEFAGPGNVWTLLTEHDGEGDGFELPGLRDTEADGFAEQLQAAVAAAGPFTVEAGDVLALDGAPADGGWAFTARVTPPEGHDGGPWTLATGPVATADLLADLADFRRALA</sequence>
<name>A0A344U8L6_9ACTN</name>
<dbReference type="EMBL" id="CP030862">
    <property type="protein sequence ID" value="AXE27237.1"/>
    <property type="molecule type" value="Genomic_DNA"/>
</dbReference>